<dbReference type="Proteomes" id="UP001642540">
    <property type="component" value="Unassembled WGS sequence"/>
</dbReference>
<protein>
    <submittedName>
        <fullName evidence="2">Uncharacterized protein</fullName>
    </submittedName>
</protein>
<gene>
    <name evidence="2" type="ORF">ODALV1_LOCUS30500</name>
</gene>
<organism evidence="2 3">
    <name type="scientific">Orchesella dallaii</name>
    <dbReference type="NCBI Taxonomy" id="48710"/>
    <lineage>
        <taxon>Eukaryota</taxon>
        <taxon>Metazoa</taxon>
        <taxon>Ecdysozoa</taxon>
        <taxon>Arthropoda</taxon>
        <taxon>Hexapoda</taxon>
        <taxon>Collembola</taxon>
        <taxon>Entomobryomorpha</taxon>
        <taxon>Entomobryoidea</taxon>
        <taxon>Orchesellidae</taxon>
        <taxon>Orchesellinae</taxon>
        <taxon>Orchesella</taxon>
    </lineage>
</organism>
<comment type="caution">
    <text evidence="2">The sequence shown here is derived from an EMBL/GenBank/DDBJ whole genome shotgun (WGS) entry which is preliminary data.</text>
</comment>
<evidence type="ECO:0000313" key="3">
    <source>
        <dbReference type="Proteomes" id="UP001642540"/>
    </source>
</evidence>
<proteinExistence type="predicted"/>
<sequence>QNVLMVCDLYILTIKLKVEKLKKFVFEEKQALDLLCICVHYSLLLWVGVFDWLLLHFLGTIHIIPYLLMIPVNDALAGRVIDRMREG</sequence>
<feature type="transmembrane region" description="Helical" evidence="1">
    <location>
        <begin position="31"/>
        <end position="49"/>
    </location>
</feature>
<feature type="non-terminal residue" evidence="2">
    <location>
        <position position="1"/>
    </location>
</feature>
<keyword evidence="1" id="KW-0472">Membrane</keyword>
<reference evidence="2 3" key="1">
    <citation type="submission" date="2024-08" db="EMBL/GenBank/DDBJ databases">
        <authorList>
            <person name="Cucini C."/>
            <person name="Frati F."/>
        </authorList>
    </citation>
    <scope>NUCLEOTIDE SEQUENCE [LARGE SCALE GENOMIC DNA]</scope>
</reference>
<keyword evidence="3" id="KW-1185">Reference proteome</keyword>
<dbReference type="EMBL" id="CAXLJM020000164">
    <property type="protein sequence ID" value="CAL8145465.1"/>
    <property type="molecule type" value="Genomic_DNA"/>
</dbReference>
<keyword evidence="1" id="KW-0812">Transmembrane</keyword>
<evidence type="ECO:0000256" key="1">
    <source>
        <dbReference type="SAM" id="Phobius"/>
    </source>
</evidence>
<keyword evidence="1" id="KW-1133">Transmembrane helix</keyword>
<feature type="transmembrane region" description="Helical" evidence="1">
    <location>
        <begin position="55"/>
        <end position="76"/>
    </location>
</feature>
<accession>A0ABP1S864</accession>
<name>A0ABP1S864_9HEXA</name>
<evidence type="ECO:0000313" key="2">
    <source>
        <dbReference type="EMBL" id="CAL8145465.1"/>
    </source>
</evidence>